<sequence length="504" mass="53026">MFSVIKSSIVIMVLTAAAMYLFASCVKPAWKPVGRASAKVTAFAFLGLSLGQIYVAFAALLVVAAGFIRNRAHAAGLIIFLIVTLPGIAFTAMAGSLQLVNISTESCVTLGALIAAFMWTKGKGTRYSLADVPAFAVMLVLAFISARDSSLTNVMRVTVQISLSLFLPYHIVKKSMNEADAVRSAVLFVVASALAISAVAIFESVKAWPMYQVFRNQFGIYGLANVKMRGGMLRAGGPLMNPPLSAALLALCFVTTFAARDLFKSPAKHRILLAIVAVGLFSVQSRTGWLGAVAGCMGVMLSRRGVTGMIAPVAALSLVFGGVYGLTLASERAANLLGFSVDAKNSSDYRDKLYDRGVELVRQHPAIGQPPSIVTAQMEDLRQGEGIIDFVNGYLGIALFSGLIGLALFAGGIVAQAFASYRARRVSRARGWGSLSDMGLGVAVCAGAMFPYIPTDGRVVLTMLLLFALSNAVASLPAVGRKNSARRPSAPPPRSTAEAVPAVA</sequence>
<dbReference type="RefSeq" id="WP_184110396.1">
    <property type="nucleotide sequence ID" value="NZ_JACHNY010000001.1"/>
</dbReference>
<dbReference type="GO" id="GO:0016874">
    <property type="term" value="F:ligase activity"/>
    <property type="evidence" value="ECO:0007669"/>
    <property type="project" value="UniProtKB-KW"/>
</dbReference>
<feature type="transmembrane region" description="Helical" evidence="6">
    <location>
        <begin position="74"/>
        <end position="93"/>
    </location>
</feature>
<feature type="transmembrane region" description="Helical" evidence="6">
    <location>
        <begin position="184"/>
        <end position="202"/>
    </location>
</feature>
<keyword evidence="3 6" id="KW-1133">Transmembrane helix</keyword>
<dbReference type="PROSITE" id="PS51257">
    <property type="entry name" value="PROKAR_LIPOPROTEIN"/>
    <property type="match status" value="1"/>
</dbReference>
<feature type="transmembrane region" description="Helical" evidence="6">
    <location>
        <begin position="459"/>
        <end position="479"/>
    </location>
</feature>
<keyword evidence="2 6" id="KW-0812">Transmembrane</keyword>
<protein>
    <submittedName>
        <fullName evidence="8">O-antigen ligase</fullName>
    </submittedName>
</protein>
<keyword evidence="8" id="KW-0436">Ligase</keyword>
<evidence type="ECO:0000313" key="9">
    <source>
        <dbReference type="Proteomes" id="UP000574769"/>
    </source>
</evidence>
<feature type="transmembrane region" description="Helical" evidence="6">
    <location>
        <begin position="42"/>
        <end position="67"/>
    </location>
</feature>
<proteinExistence type="predicted"/>
<comment type="subcellular location">
    <subcellularLocation>
        <location evidence="1">Membrane</location>
        <topology evidence="1">Multi-pass membrane protein</topology>
    </subcellularLocation>
</comment>
<reference evidence="8 9" key="1">
    <citation type="submission" date="2020-08" db="EMBL/GenBank/DDBJ databases">
        <title>Genomic Encyclopedia of Type Strains, Phase IV (KMG-IV): sequencing the most valuable type-strain genomes for metagenomic binning, comparative biology and taxonomic classification.</title>
        <authorList>
            <person name="Goeker M."/>
        </authorList>
    </citation>
    <scope>NUCLEOTIDE SEQUENCE [LARGE SCALE GENOMIC DNA]</scope>
    <source>
        <strain evidence="8 9">DSM 15867</strain>
    </source>
</reference>
<evidence type="ECO:0000256" key="1">
    <source>
        <dbReference type="ARBA" id="ARBA00004141"/>
    </source>
</evidence>
<dbReference type="EMBL" id="JACHNY010000001">
    <property type="protein sequence ID" value="MBB4615902.1"/>
    <property type="molecule type" value="Genomic_DNA"/>
</dbReference>
<keyword evidence="9" id="KW-1185">Reference proteome</keyword>
<accession>A0A7W7EVV7</accession>
<evidence type="ECO:0000256" key="2">
    <source>
        <dbReference type="ARBA" id="ARBA00022692"/>
    </source>
</evidence>
<feature type="transmembrane region" description="Helical" evidence="6">
    <location>
        <begin position="99"/>
        <end position="120"/>
    </location>
</feature>
<evidence type="ECO:0000313" key="8">
    <source>
        <dbReference type="EMBL" id="MBB4615902.1"/>
    </source>
</evidence>
<evidence type="ECO:0000256" key="6">
    <source>
        <dbReference type="SAM" id="Phobius"/>
    </source>
</evidence>
<keyword evidence="4 6" id="KW-0472">Membrane</keyword>
<dbReference type="AlphaFoldDB" id="A0A7W7EVV7"/>
<comment type="caution">
    <text evidence="8">The sequence shown here is derived from an EMBL/GenBank/DDBJ whole genome shotgun (WGS) entry which is preliminary data.</text>
</comment>
<feature type="transmembrane region" description="Helical" evidence="6">
    <location>
        <begin position="9"/>
        <end position="30"/>
    </location>
</feature>
<feature type="transmembrane region" description="Helical" evidence="6">
    <location>
        <begin position="271"/>
        <end position="294"/>
    </location>
</feature>
<feature type="region of interest" description="Disordered" evidence="5">
    <location>
        <begin position="482"/>
        <end position="504"/>
    </location>
</feature>
<feature type="transmembrane region" description="Helical" evidence="6">
    <location>
        <begin position="431"/>
        <end position="453"/>
    </location>
</feature>
<evidence type="ECO:0000256" key="4">
    <source>
        <dbReference type="ARBA" id="ARBA00023136"/>
    </source>
</evidence>
<feature type="transmembrane region" description="Helical" evidence="6">
    <location>
        <begin position="306"/>
        <end position="327"/>
    </location>
</feature>
<dbReference type="InterPro" id="IPR051533">
    <property type="entry name" value="WaaL-like"/>
</dbReference>
<feature type="transmembrane region" description="Helical" evidence="6">
    <location>
        <begin position="127"/>
        <end position="147"/>
    </location>
</feature>
<gene>
    <name evidence="8" type="ORF">GGQ96_000008</name>
</gene>
<dbReference type="Proteomes" id="UP000574769">
    <property type="component" value="Unassembled WGS sequence"/>
</dbReference>
<evidence type="ECO:0000256" key="5">
    <source>
        <dbReference type="SAM" id="MobiDB-lite"/>
    </source>
</evidence>
<evidence type="ECO:0000256" key="3">
    <source>
        <dbReference type="ARBA" id="ARBA00022989"/>
    </source>
</evidence>
<dbReference type="Pfam" id="PF04932">
    <property type="entry name" value="Wzy_C"/>
    <property type="match status" value="1"/>
</dbReference>
<feature type="transmembrane region" description="Helical" evidence="6">
    <location>
        <begin position="394"/>
        <end position="419"/>
    </location>
</feature>
<feature type="transmembrane region" description="Helical" evidence="6">
    <location>
        <begin position="238"/>
        <end position="259"/>
    </location>
</feature>
<feature type="domain" description="O-antigen ligase-related" evidence="7">
    <location>
        <begin position="272"/>
        <end position="410"/>
    </location>
</feature>
<evidence type="ECO:0000259" key="7">
    <source>
        <dbReference type="Pfam" id="PF04932"/>
    </source>
</evidence>
<name>A0A7W7EVV7_9SPHN</name>
<dbReference type="PANTHER" id="PTHR37422">
    <property type="entry name" value="TEICHURONIC ACID BIOSYNTHESIS PROTEIN TUAE"/>
    <property type="match status" value="1"/>
</dbReference>
<dbReference type="InterPro" id="IPR007016">
    <property type="entry name" value="O-antigen_ligase-rel_domated"/>
</dbReference>
<dbReference type="GO" id="GO:0016020">
    <property type="term" value="C:membrane"/>
    <property type="evidence" value="ECO:0007669"/>
    <property type="project" value="UniProtKB-SubCell"/>
</dbReference>
<organism evidence="8 9">
    <name type="scientific">Sphingomonas abaci</name>
    <dbReference type="NCBI Taxonomy" id="237611"/>
    <lineage>
        <taxon>Bacteria</taxon>
        <taxon>Pseudomonadati</taxon>
        <taxon>Pseudomonadota</taxon>
        <taxon>Alphaproteobacteria</taxon>
        <taxon>Sphingomonadales</taxon>
        <taxon>Sphingomonadaceae</taxon>
        <taxon>Sphingomonas</taxon>
    </lineage>
</organism>
<dbReference type="PANTHER" id="PTHR37422:SF13">
    <property type="entry name" value="LIPOPOLYSACCHARIDE BIOSYNTHESIS PROTEIN PA4999-RELATED"/>
    <property type="match status" value="1"/>
</dbReference>